<dbReference type="PANTHER" id="PTHR43479">
    <property type="entry name" value="ACREF/ENVCD OPERON REPRESSOR-RELATED"/>
    <property type="match status" value="1"/>
</dbReference>
<comment type="caution">
    <text evidence="4">The sequence shown here is derived from an EMBL/GenBank/DDBJ whole genome shotgun (WGS) entry which is preliminary data.</text>
</comment>
<protein>
    <submittedName>
        <fullName evidence="4">AcrR family transcriptional regulator</fullName>
    </submittedName>
</protein>
<evidence type="ECO:0000313" key="5">
    <source>
        <dbReference type="Proteomes" id="UP001229346"/>
    </source>
</evidence>
<sequence>MNLITNKAGINRVTFYLHYKDLDDMLESMVNDMINEIEAILLEDESKSNRSDYVLTTLIRLLEYIASHAKVYKVLLVSKKIPVFTPKFIELMVKLILQNIDSHHHTHLTDKSTVSNVPKEITAWYGASALVGTVALWLGNDMPYSPHYLAAQIIKFNL</sequence>
<dbReference type="RefSeq" id="WP_307208262.1">
    <property type="nucleotide sequence ID" value="NZ_JAUSSU010000017.1"/>
</dbReference>
<keyword evidence="5" id="KW-1185">Reference proteome</keyword>
<dbReference type="PANTHER" id="PTHR43479:SF7">
    <property type="entry name" value="TETR-FAMILY TRANSCRIPTIONAL REGULATOR"/>
    <property type="match status" value="1"/>
</dbReference>
<dbReference type="SUPFAM" id="SSF46689">
    <property type="entry name" value="Homeodomain-like"/>
    <property type="match status" value="1"/>
</dbReference>
<gene>
    <name evidence="4" type="ORF">J2T15_005692</name>
</gene>
<dbReference type="InterPro" id="IPR009057">
    <property type="entry name" value="Homeodomain-like_sf"/>
</dbReference>
<dbReference type="Pfam" id="PF14278">
    <property type="entry name" value="TetR_C_8"/>
    <property type="match status" value="1"/>
</dbReference>
<evidence type="ECO:0000259" key="3">
    <source>
        <dbReference type="PROSITE" id="PS50977"/>
    </source>
</evidence>
<evidence type="ECO:0000313" key="4">
    <source>
        <dbReference type="EMBL" id="MDQ0116216.1"/>
    </source>
</evidence>
<evidence type="ECO:0000256" key="2">
    <source>
        <dbReference type="PROSITE-ProRule" id="PRU00335"/>
    </source>
</evidence>
<evidence type="ECO:0000256" key="1">
    <source>
        <dbReference type="ARBA" id="ARBA00023125"/>
    </source>
</evidence>
<dbReference type="Gene3D" id="1.10.357.10">
    <property type="entry name" value="Tetracycline Repressor, domain 2"/>
    <property type="match status" value="1"/>
</dbReference>
<feature type="domain" description="HTH tetR-type" evidence="3">
    <location>
        <begin position="1"/>
        <end position="37"/>
    </location>
</feature>
<dbReference type="PROSITE" id="PS50977">
    <property type="entry name" value="HTH_TETR_2"/>
    <property type="match status" value="1"/>
</dbReference>
<dbReference type="InterPro" id="IPR001647">
    <property type="entry name" value="HTH_TetR"/>
</dbReference>
<dbReference type="EMBL" id="JAUSSU010000017">
    <property type="protein sequence ID" value="MDQ0116216.1"/>
    <property type="molecule type" value="Genomic_DNA"/>
</dbReference>
<proteinExistence type="predicted"/>
<dbReference type="Proteomes" id="UP001229346">
    <property type="component" value="Unassembled WGS sequence"/>
</dbReference>
<dbReference type="InterPro" id="IPR050624">
    <property type="entry name" value="HTH-type_Tx_Regulator"/>
</dbReference>
<reference evidence="4 5" key="1">
    <citation type="submission" date="2023-07" db="EMBL/GenBank/DDBJ databases">
        <title>Sorghum-associated microbial communities from plants grown in Nebraska, USA.</title>
        <authorList>
            <person name="Schachtman D."/>
        </authorList>
    </citation>
    <scope>NUCLEOTIDE SEQUENCE [LARGE SCALE GENOMIC DNA]</scope>
    <source>
        <strain evidence="4 5">CC482</strain>
    </source>
</reference>
<accession>A0ABT9UB32</accession>
<organism evidence="4 5">
    <name type="scientific">Paenibacillus harenae</name>
    <dbReference type="NCBI Taxonomy" id="306543"/>
    <lineage>
        <taxon>Bacteria</taxon>
        <taxon>Bacillati</taxon>
        <taxon>Bacillota</taxon>
        <taxon>Bacilli</taxon>
        <taxon>Bacillales</taxon>
        <taxon>Paenibacillaceae</taxon>
        <taxon>Paenibacillus</taxon>
    </lineage>
</organism>
<comment type="caution">
    <text evidence="2">Lacks conserved residue(s) required for the propagation of feature annotation.</text>
</comment>
<keyword evidence="1 2" id="KW-0238">DNA-binding</keyword>
<name>A0ABT9UB32_PAEHA</name>
<dbReference type="InterPro" id="IPR039532">
    <property type="entry name" value="TetR_C_Firmicutes"/>
</dbReference>